<keyword evidence="4 6" id="KW-0472">Membrane</keyword>
<evidence type="ECO:0008006" key="9">
    <source>
        <dbReference type="Google" id="ProtNLM"/>
    </source>
</evidence>
<feature type="region of interest" description="Disordered" evidence="5">
    <location>
        <begin position="1"/>
        <end position="20"/>
    </location>
</feature>
<evidence type="ECO:0000256" key="5">
    <source>
        <dbReference type="SAM" id="MobiDB-lite"/>
    </source>
</evidence>
<feature type="transmembrane region" description="Helical" evidence="6">
    <location>
        <begin position="155"/>
        <end position="176"/>
    </location>
</feature>
<feature type="transmembrane region" description="Helical" evidence="6">
    <location>
        <begin position="71"/>
        <end position="91"/>
    </location>
</feature>
<dbReference type="Proteomes" id="UP001345691">
    <property type="component" value="Unassembled WGS sequence"/>
</dbReference>
<comment type="caution">
    <text evidence="7">The sequence shown here is derived from an EMBL/GenBank/DDBJ whole genome shotgun (WGS) entry which is preliminary data.</text>
</comment>
<accession>A0ABR0J0X6</accession>
<feature type="transmembrane region" description="Helical" evidence="6">
    <location>
        <begin position="188"/>
        <end position="211"/>
    </location>
</feature>
<dbReference type="InterPro" id="IPR036259">
    <property type="entry name" value="MFS_trans_sf"/>
</dbReference>
<dbReference type="Pfam" id="PF07690">
    <property type="entry name" value="MFS_1"/>
    <property type="match status" value="1"/>
</dbReference>
<evidence type="ECO:0000256" key="3">
    <source>
        <dbReference type="ARBA" id="ARBA00022989"/>
    </source>
</evidence>
<keyword evidence="2 6" id="KW-0812">Transmembrane</keyword>
<comment type="subcellular location">
    <subcellularLocation>
        <location evidence="1">Membrane</location>
        <topology evidence="1">Multi-pass membrane protein</topology>
    </subcellularLocation>
</comment>
<dbReference type="Gene3D" id="1.20.1250.20">
    <property type="entry name" value="MFS general substrate transporter like domains"/>
    <property type="match status" value="1"/>
</dbReference>
<keyword evidence="3 6" id="KW-1133">Transmembrane helix</keyword>
<feature type="transmembrane region" description="Helical" evidence="6">
    <location>
        <begin position="247"/>
        <end position="267"/>
    </location>
</feature>
<evidence type="ECO:0000313" key="8">
    <source>
        <dbReference type="Proteomes" id="UP001345691"/>
    </source>
</evidence>
<protein>
    <recommendedName>
        <fullName evidence="9">Major facilitator superfamily (MFS) profile domain-containing protein</fullName>
    </recommendedName>
</protein>
<dbReference type="SUPFAM" id="SSF103473">
    <property type="entry name" value="MFS general substrate transporter"/>
    <property type="match status" value="1"/>
</dbReference>
<evidence type="ECO:0000256" key="4">
    <source>
        <dbReference type="ARBA" id="ARBA00023136"/>
    </source>
</evidence>
<feature type="transmembrane region" description="Helical" evidence="6">
    <location>
        <begin position="218"/>
        <end position="241"/>
    </location>
</feature>
<feature type="transmembrane region" description="Helical" evidence="6">
    <location>
        <begin position="449"/>
        <end position="470"/>
    </location>
</feature>
<feature type="compositionally biased region" description="Polar residues" evidence="5">
    <location>
        <begin position="1"/>
        <end position="12"/>
    </location>
</feature>
<sequence length="584" mass="64160">MKEAQKGTTGTGVQEPEEADVHVPGTEILLDLDGHSHLQHAKSGHGQVLLVPQPSLTDPNDPLRWPRWKKWMVFFNALTYTFLGSNIGPLMSGGMVQQSAYFGIPIGHLSWAAGISLLCSGVSTIFWVVGELMWRHFVVPGLTWSQPLFVKYGRRPVYLASTLITGAMCIWCGVAAKTTFGSFFAARAFVGWFIGPIESISASTITDIFFLHDRGEKISIWGLSILGGNEIGPVLSAYIIQAIGMSWAFYIIGIAIFANSLTIFFTMPETAYWGPRPKISLRLLHEGNGAVVVGDSDRDHGPSENVSVEKNTTQVEPHTGGAVKVGLMHEQPSKRPYIREMHPFPVVNSTLSLGKLFLRPFVLLTYPTVLWASLIYGMALAWNVILALTIAQLFAPPPYLFNSGAQGLIFIAPATGSLIATYLCGPLADQLATFYTRRNGGIREPEMRLPVAFMAAFFTFTGVAIAGPCYAHETHWIGPIFGFGVLSIGAQMAANLATTYCLDSHKELSGEVMTTISATKCVLAWTWSWFINDWIILNGMMTVYFIAAAINIVVLSSTFLLYFKGKQIRIRIQQRNLLGRLNLI</sequence>
<dbReference type="EMBL" id="JAVRRF010000026">
    <property type="protein sequence ID" value="KAK5053518.1"/>
    <property type="molecule type" value="Genomic_DNA"/>
</dbReference>
<reference evidence="7 8" key="1">
    <citation type="submission" date="2023-08" db="EMBL/GenBank/DDBJ databases">
        <title>Black Yeasts Isolated from many extreme environments.</title>
        <authorList>
            <person name="Coleine C."/>
            <person name="Stajich J.E."/>
            <person name="Selbmann L."/>
        </authorList>
    </citation>
    <scope>NUCLEOTIDE SEQUENCE [LARGE SCALE GENOMIC DNA]</scope>
    <source>
        <strain evidence="7 8">CCFEE 6328</strain>
    </source>
</reference>
<feature type="transmembrane region" description="Helical" evidence="6">
    <location>
        <begin position="407"/>
        <end position="428"/>
    </location>
</feature>
<evidence type="ECO:0000313" key="7">
    <source>
        <dbReference type="EMBL" id="KAK5053518.1"/>
    </source>
</evidence>
<feature type="transmembrane region" description="Helical" evidence="6">
    <location>
        <begin position="111"/>
        <end position="134"/>
    </location>
</feature>
<evidence type="ECO:0000256" key="2">
    <source>
        <dbReference type="ARBA" id="ARBA00022692"/>
    </source>
</evidence>
<organism evidence="7 8">
    <name type="scientific">Exophiala sideris</name>
    <dbReference type="NCBI Taxonomy" id="1016849"/>
    <lineage>
        <taxon>Eukaryota</taxon>
        <taxon>Fungi</taxon>
        <taxon>Dikarya</taxon>
        <taxon>Ascomycota</taxon>
        <taxon>Pezizomycotina</taxon>
        <taxon>Eurotiomycetes</taxon>
        <taxon>Chaetothyriomycetidae</taxon>
        <taxon>Chaetothyriales</taxon>
        <taxon>Herpotrichiellaceae</taxon>
        <taxon>Exophiala</taxon>
    </lineage>
</organism>
<feature type="transmembrane region" description="Helical" evidence="6">
    <location>
        <begin position="369"/>
        <end position="395"/>
    </location>
</feature>
<feature type="transmembrane region" description="Helical" evidence="6">
    <location>
        <begin position="543"/>
        <end position="563"/>
    </location>
</feature>
<dbReference type="PANTHER" id="PTHR23502:SF4">
    <property type="entry name" value="MAJOR FACILITATOR SUPERFAMILY (MFS) PROFILE DOMAIN-CONTAINING PROTEIN-RELATED"/>
    <property type="match status" value="1"/>
</dbReference>
<dbReference type="PANTHER" id="PTHR23502">
    <property type="entry name" value="MAJOR FACILITATOR SUPERFAMILY"/>
    <property type="match status" value="1"/>
</dbReference>
<feature type="transmembrane region" description="Helical" evidence="6">
    <location>
        <begin position="512"/>
        <end position="531"/>
    </location>
</feature>
<evidence type="ECO:0000256" key="1">
    <source>
        <dbReference type="ARBA" id="ARBA00004141"/>
    </source>
</evidence>
<dbReference type="InterPro" id="IPR011701">
    <property type="entry name" value="MFS"/>
</dbReference>
<proteinExistence type="predicted"/>
<keyword evidence="8" id="KW-1185">Reference proteome</keyword>
<evidence type="ECO:0000256" key="6">
    <source>
        <dbReference type="SAM" id="Phobius"/>
    </source>
</evidence>
<name>A0ABR0J0X6_9EURO</name>
<feature type="transmembrane region" description="Helical" evidence="6">
    <location>
        <begin position="476"/>
        <end position="500"/>
    </location>
</feature>
<gene>
    <name evidence="7" type="ORF">LTR69_009476</name>
</gene>